<organism evidence="1 2">
    <name type="scientific">Trichinella pseudospiralis</name>
    <name type="common">Parasitic roundworm</name>
    <dbReference type="NCBI Taxonomy" id="6337"/>
    <lineage>
        <taxon>Eukaryota</taxon>
        <taxon>Metazoa</taxon>
        <taxon>Ecdysozoa</taxon>
        <taxon>Nematoda</taxon>
        <taxon>Enoplea</taxon>
        <taxon>Dorylaimia</taxon>
        <taxon>Trichinellida</taxon>
        <taxon>Trichinellidae</taxon>
        <taxon>Trichinella</taxon>
    </lineage>
</organism>
<reference evidence="1 2" key="1">
    <citation type="submission" date="2015-01" db="EMBL/GenBank/DDBJ databases">
        <title>Evolution of Trichinella species and genotypes.</title>
        <authorList>
            <person name="Korhonen P.K."/>
            <person name="Edoardo P."/>
            <person name="Giuseppe L.R."/>
            <person name="Gasser R.B."/>
        </authorList>
    </citation>
    <scope>NUCLEOTIDE SEQUENCE [LARGE SCALE GENOMIC DNA]</scope>
    <source>
        <strain evidence="1">ISS470</strain>
    </source>
</reference>
<dbReference type="AlphaFoldDB" id="A0A0V1FDT9"/>
<evidence type="ECO:0000313" key="2">
    <source>
        <dbReference type="Proteomes" id="UP000054995"/>
    </source>
</evidence>
<keyword evidence="2" id="KW-1185">Reference proteome</keyword>
<evidence type="ECO:0000313" key="1">
    <source>
        <dbReference type="EMBL" id="KRY84217.1"/>
    </source>
</evidence>
<comment type="caution">
    <text evidence="1">The sequence shown here is derived from an EMBL/GenBank/DDBJ whole genome shotgun (WGS) entry which is preliminary data.</text>
</comment>
<name>A0A0V1FDT9_TRIPS</name>
<protein>
    <submittedName>
        <fullName evidence="1">Uncharacterized protein</fullName>
    </submittedName>
</protein>
<dbReference type="Proteomes" id="UP000054995">
    <property type="component" value="Unassembled WGS sequence"/>
</dbReference>
<gene>
    <name evidence="1" type="ORF">T4D_2109</name>
</gene>
<accession>A0A0V1FDT9</accession>
<dbReference type="OrthoDB" id="10543849at2759"/>
<dbReference type="EMBL" id="JYDT01000120">
    <property type="protein sequence ID" value="KRY84217.1"/>
    <property type="molecule type" value="Genomic_DNA"/>
</dbReference>
<sequence length="142" mass="16279">MKILAKKQAVNQKARQNFRRRTRLTLSIPNHYESVLGRKRTSFRCNLNSATQREIGCCGDVHTNGKDDVTQKATEDSMNVPHFCCHCNLFRQIESSPSESCGSRYQLRRCCSSQHAERPKLFLAEVVYAILQLVFRLSVVES</sequence>
<proteinExistence type="predicted"/>